<keyword evidence="6" id="KW-1133">Transmembrane helix</keyword>
<accession>A0A432ZYT0</accession>
<keyword evidence="10" id="KW-1185">Reference proteome</keyword>
<feature type="region of interest" description="Disordered" evidence="8">
    <location>
        <begin position="1"/>
        <end position="41"/>
    </location>
</feature>
<comment type="subcellular location">
    <subcellularLocation>
        <location evidence="1">Membrane</location>
    </subcellularLocation>
</comment>
<keyword evidence="4" id="KW-0812">Transmembrane</keyword>
<evidence type="ECO:0000313" key="10">
    <source>
        <dbReference type="Proteomes" id="UP000268093"/>
    </source>
</evidence>
<dbReference type="PANTHER" id="PTHR45618">
    <property type="entry name" value="MITOCHONDRIAL DICARBOXYLATE CARRIER-RELATED"/>
    <property type="match status" value="1"/>
</dbReference>
<evidence type="ECO:0000256" key="8">
    <source>
        <dbReference type="SAM" id="MobiDB-lite"/>
    </source>
</evidence>
<dbReference type="InterPro" id="IPR050391">
    <property type="entry name" value="Mito_Metabolite_Transporter"/>
</dbReference>
<evidence type="ECO:0000256" key="7">
    <source>
        <dbReference type="ARBA" id="ARBA00023136"/>
    </source>
</evidence>
<gene>
    <name evidence="9" type="ORF">BC936DRAFT_143715</name>
</gene>
<keyword evidence="7" id="KW-0472">Membrane</keyword>
<evidence type="ECO:0008006" key="11">
    <source>
        <dbReference type="Google" id="ProtNLM"/>
    </source>
</evidence>
<evidence type="ECO:0000256" key="1">
    <source>
        <dbReference type="ARBA" id="ARBA00004370"/>
    </source>
</evidence>
<reference evidence="9 10" key="1">
    <citation type="journal article" date="2018" name="New Phytol.">
        <title>Phylogenomics of Endogonaceae and evolution of mycorrhizas within Mucoromycota.</title>
        <authorList>
            <person name="Chang Y."/>
            <person name="Desiro A."/>
            <person name="Na H."/>
            <person name="Sandor L."/>
            <person name="Lipzen A."/>
            <person name="Clum A."/>
            <person name="Barry K."/>
            <person name="Grigoriev I.V."/>
            <person name="Martin F.M."/>
            <person name="Stajich J.E."/>
            <person name="Smith M.E."/>
            <person name="Bonito G."/>
            <person name="Spatafora J.W."/>
        </authorList>
    </citation>
    <scope>NUCLEOTIDE SEQUENCE [LARGE SCALE GENOMIC DNA]</scope>
    <source>
        <strain evidence="9 10">GMNB39</strain>
    </source>
</reference>
<proteinExistence type="inferred from homology"/>
<comment type="similarity">
    <text evidence="2">Belongs to the mitochondrial carrier (TC 2.A.29) family.</text>
</comment>
<feature type="compositionally biased region" description="Basic and acidic residues" evidence="8">
    <location>
        <begin position="374"/>
        <end position="383"/>
    </location>
</feature>
<organism evidence="9 10">
    <name type="scientific">Jimgerdemannia flammicorona</name>
    <dbReference type="NCBI Taxonomy" id="994334"/>
    <lineage>
        <taxon>Eukaryota</taxon>
        <taxon>Fungi</taxon>
        <taxon>Fungi incertae sedis</taxon>
        <taxon>Mucoromycota</taxon>
        <taxon>Mucoromycotina</taxon>
        <taxon>Endogonomycetes</taxon>
        <taxon>Endogonales</taxon>
        <taxon>Endogonaceae</taxon>
        <taxon>Jimgerdemannia</taxon>
    </lineage>
</organism>
<evidence type="ECO:0000256" key="5">
    <source>
        <dbReference type="ARBA" id="ARBA00022737"/>
    </source>
</evidence>
<dbReference type="Gene3D" id="1.50.40.10">
    <property type="entry name" value="Mitochondrial carrier domain"/>
    <property type="match status" value="1"/>
</dbReference>
<sequence length="440" mass="48704">LSSDSDSDDFYGTRTRDRQHKRRHSAGGTPLSTLQLDPTSPSFRRRVAQDEGGYIVRPDVYDEATRPVYQIPPVDGGVWDAMGAVVKKQGEGWRGLFKGRWSGQPPNNPLLLFPSASITSGQFTNWLYEMLHLFLQPTLEGTLNDVFDLYDDTIPLVHLDSVGPNVATLVTSHLVVGVLLSPLELIRTRWVVVILSFGLCTDGVRLLMMMSLCSSHSISIRLIVQTTSPLHKKYSGPIHALRTIFAEEGGIQGLYLSHNLIPTILYHSLLPLLSNTAPLIIDRVFHVSASDSPFFYGLAELALNTLELVVSLPLETIRKRLQLQIRSRNPGKRLETVVATRPIPYAGAGDAVIKIMKEEGGKRPKKGAARRSRKEKEEETPGERRKRKGVLGGWGLRGLYNGFGMQFSANVMLFLFHAINGIDGAFGGIRFILGCARVLV</sequence>
<dbReference type="InterPro" id="IPR023395">
    <property type="entry name" value="MCP_dom_sf"/>
</dbReference>
<evidence type="ECO:0000313" key="9">
    <source>
        <dbReference type="EMBL" id="RUO95576.1"/>
    </source>
</evidence>
<evidence type="ECO:0000256" key="6">
    <source>
        <dbReference type="ARBA" id="ARBA00022989"/>
    </source>
</evidence>
<dbReference type="SUPFAM" id="SSF103506">
    <property type="entry name" value="Mitochondrial carrier"/>
    <property type="match status" value="1"/>
</dbReference>
<feature type="compositionally biased region" description="Basic residues" evidence="8">
    <location>
        <begin position="363"/>
        <end position="373"/>
    </location>
</feature>
<name>A0A432ZYT0_9FUNG</name>
<evidence type="ECO:0000256" key="2">
    <source>
        <dbReference type="ARBA" id="ARBA00006375"/>
    </source>
</evidence>
<evidence type="ECO:0000256" key="4">
    <source>
        <dbReference type="ARBA" id="ARBA00022692"/>
    </source>
</evidence>
<dbReference type="GO" id="GO:0016020">
    <property type="term" value="C:membrane"/>
    <property type="evidence" value="ECO:0007669"/>
    <property type="project" value="UniProtKB-SubCell"/>
</dbReference>
<protein>
    <recommendedName>
        <fullName evidence="11">Mitochondrial carrier domain-containing protein</fullName>
    </recommendedName>
</protein>
<feature type="region of interest" description="Disordered" evidence="8">
    <location>
        <begin position="360"/>
        <end position="387"/>
    </location>
</feature>
<dbReference type="AlphaFoldDB" id="A0A432ZYT0"/>
<comment type="caution">
    <text evidence="9">The sequence shown here is derived from an EMBL/GenBank/DDBJ whole genome shotgun (WGS) entry which is preliminary data.</text>
</comment>
<evidence type="ECO:0000256" key="3">
    <source>
        <dbReference type="ARBA" id="ARBA00022448"/>
    </source>
</evidence>
<dbReference type="OrthoDB" id="77989at2759"/>
<feature type="non-terminal residue" evidence="9">
    <location>
        <position position="1"/>
    </location>
</feature>
<feature type="compositionally biased region" description="Polar residues" evidence="8">
    <location>
        <begin position="30"/>
        <end position="41"/>
    </location>
</feature>
<keyword evidence="3" id="KW-0813">Transport</keyword>
<keyword evidence="5" id="KW-0677">Repeat</keyword>
<dbReference type="Proteomes" id="UP000268093">
    <property type="component" value="Unassembled WGS sequence"/>
</dbReference>
<dbReference type="EMBL" id="RBNI01028125">
    <property type="protein sequence ID" value="RUO95576.1"/>
    <property type="molecule type" value="Genomic_DNA"/>
</dbReference>